<reference evidence="1" key="2">
    <citation type="journal article" date="2015" name="Data Brief">
        <title>Shoot transcriptome of the giant reed, Arundo donax.</title>
        <authorList>
            <person name="Barrero R.A."/>
            <person name="Guerrero F.D."/>
            <person name="Moolhuijzen P."/>
            <person name="Goolsby J.A."/>
            <person name="Tidwell J."/>
            <person name="Bellgard S.E."/>
            <person name="Bellgard M.I."/>
        </authorList>
    </citation>
    <scope>NUCLEOTIDE SEQUENCE</scope>
    <source>
        <tissue evidence="1">Shoot tissue taken approximately 20 cm above the soil surface</tissue>
    </source>
</reference>
<evidence type="ECO:0000313" key="1">
    <source>
        <dbReference type="EMBL" id="JAD72497.1"/>
    </source>
</evidence>
<protein>
    <submittedName>
        <fullName evidence="1">Uncharacterized protein</fullName>
    </submittedName>
</protein>
<proteinExistence type="predicted"/>
<organism evidence="1">
    <name type="scientific">Arundo donax</name>
    <name type="common">Giant reed</name>
    <name type="synonym">Donax arundinaceus</name>
    <dbReference type="NCBI Taxonomy" id="35708"/>
    <lineage>
        <taxon>Eukaryota</taxon>
        <taxon>Viridiplantae</taxon>
        <taxon>Streptophyta</taxon>
        <taxon>Embryophyta</taxon>
        <taxon>Tracheophyta</taxon>
        <taxon>Spermatophyta</taxon>
        <taxon>Magnoliopsida</taxon>
        <taxon>Liliopsida</taxon>
        <taxon>Poales</taxon>
        <taxon>Poaceae</taxon>
        <taxon>PACMAD clade</taxon>
        <taxon>Arundinoideae</taxon>
        <taxon>Arundineae</taxon>
        <taxon>Arundo</taxon>
    </lineage>
</organism>
<name>A0A0A9CLV6_ARUDO</name>
<reference evidence="1" key="1">
    <citation type="submission" date="2014-09" db="EMBL/GenBank/DDBJ databases">
        <authorList>
            <person name="Magalhaes I.L.F."/>
            <person name="Oliveira U."/>
            <person name="Santos F.R."/>
            <person name="Vidigal T.H.D.A."/>
            <person name="Brescovit A.D."/>
            <person name="Santos A.J."/>
        </authorList>
    </citation>
    <scope>NUCLEOTIDE SEQUENCE</scope>
    <source>
        <tissue evidence="1">Shoot tissue taken approximately 20 cm above the soil surface</tissue>
    </source>
</reference>
<dbReference type="EMBL" id="GBRH01225398">
    <property type="protein sequence ID" value="JAD72497.1"/>
    <property type="molecule type" value="Transcribed_RNA"/>
</dbReference>
<accession>A0A0A9CLV6</accession>
<dbReference type="AlphaFoldDB" id="A0A0A9CLV6"/>
<sequence length="29" mass="3489">MSARYIYITAITKKKNFKHDTKIRPAETY</sequence>